<dbReference type="GO" id="GO:0005886">
    <property type="term" value="C:plasma membrane"/>
    <property type="evidence" value="ECO:0007669"/>
    <property type="project" value="TreeGrafter"/>
</dbReference>
<dbReference type="InterPro" id="IPR016187">
    <property type="entry name" value="CTDL_fold"/>
</dbReference>
<organism evidence="9 10">
    <name type="scientific">Eublepharis macularius</name>
    <name type="common">Leopard gecko</name>
    <name type="synonym">Cyrtodactylus macularius</name>
    <dbReference type="NCBI Taxonomy" id="481883"/>
    <lineage>
        <taxon>Eukaryota</taxon>
        <taxon>Metazoa</taxon>
        <taxon>Chordata</taxon>
        <taxon>Craniata</taxon>
        <taxon>Vertebrata</taxon>
        <taxon>Euteleostomi</taxon>
        <taxon>Lepidosauria</taxon>
        <taxon>Squamata</taxon>
        <taxon>Bifurcata</taxon>
        <taxon>Gekkota</taxon>
        <taxon>Eublepharidae</taxon>
        <taxon>Eublepharinae</taxon>
        <taxon>Eublepharis</taxon>
    </lineage>
</organism>
<feature type="domain" description="C-type lectin" evidence="8">
    <location>
        <begin position="135"/>
        <end position="244"/>
    </location>
</feature>
<dbReference type="RefSeq" id="XP_054832442.1">
    <property type="nucleotide sequence ID" value="XM_054976467.1"/>
</dbReference>
<dbReference type="Gene3D" id="3.10.100.10">
    <property type="entry name" value="Mannose-Binding Protein A, subunit A"/>
    <property type="match status" value="1"/>
</dbReference>
<evidence type="ECO:0000259" key="8">
    <source>
        <dbReference type="PROSITE" id="PS50041"/>
    </source>
</evidence>
<comment type="subcellular location">
    <subcellularLocation>
        <location evidence="1">Membrane</location>
        <topology evidence="1">Single-pass type II membrane protein</topology>
    </subcellularLocation>
</comment>
<dbReference type="SUPFAM" id="SSF56436">
    <property type="entry name" value="C-type lectin-like"/>
    <property type="match status" value="1"/>
</dbReference>
<proteinExistence type="predicted"/>
<dbReference type="GO" id="GO:0042269">
    <property type="term" value="P:regulation of natural killer cell mediated cytotoxicity"/>
    <property type="evidence" value="ECO:0007669"/>
    <property type="project" value="TreeGrafter"/>
</dbReference>
<evidence type="ECO:0000256" key="2">
    <source>
        <dbReference type="ARBA" id="ARBA00022734"/>
    </source>
</evidence>
<protein>
    <submittedName>
        <fullName evidence="10">Killer cell lectin-like receptor subfamily F member 1</fullName>
    </submittedName>
</protein>
<dbReference type="InterPro" id="IPR001304">
    <property type="entry name" value="C-type_lectin-like"/>
</dbReference>
<dbReference type="GeneID" id="129327712"/>
<keyword evidence="4 7" id="KW-1133">Transmembrane helix</keyword>
<evidence type="ECO:0000256" key="1">
    <source>
        <dbReference type="ARBA" id="ARBA00004606"/>
    </source>
</evidence>
<dbReference type="GO" id="GO:0038023">
    <property type="term" value="F:signaling receptor activity"/>
    <property type="evidence" value="ECO:0007669"/>
    <property type="project" value="TreeGrafter"/>
</dbReference>
<dbReference type="InterPro" id="IPR016186">
    <property type="entry name" value="C-type_lectin-like/link_sf"/>
</dbReference>
<dbReference type="PROSITE" id="PS50041">
    <property type="entry name" value="C_TYPE_LECTIN_2"/>
    <property type="match status" value="1"/>
</dbReference>
<keyword evidence="9" id="KW-1185">Reference proteome</keyword>
<gene>
    <name evidence="10" type="primary">LOC129327712</name>
</gene>
<keyword evidence="2" id="KW-0430">Lectin</keyword>
<reference evidence="10" key="1">
    <citation type="submission" date="2025-08" db="UniProtKB">
        <authorList>
            <consortium name="RefSeq"/>
        </authorList>
    </citation>
    <scope>IDENTIFICATION</scope>
    <source>
        <tissue evidence="10">Blood</tissue>
    </source>
</reference>
<dbReference type="CDD" id="cd03593">
    <property type="entry name" value="CLECT_NK_receptors_like"/>
    <property type="match status" value="1"/>
</dbReference>
<dbReference type="AlphaFoldDB" id="A0AA97KX47"/>
<keyword evidence="7" id="KW-0812">Transmembrane</keyword>
<sequence>MEDEEGYMALKPRPHKEASPRCSHVQRDEGVAKWSKQSKISLGILAAVCGFLGLALIGLLISYDLRITIGQVFQGSFHNKETAMDRNGTKNGMRHLKGLKRREDSSCTEDIVIHLCEPFTGNSQCKLCPINWTSLKEKCYWFSKEKKEWLWAYEDCARKRGQLLVVLDLNEMEFIQNITEENYPVWIGLNFTSLVKNWTWVDHSVLNHSLFSLPLPTAGISCGIVKGKQVRSEMCSAEFRWICEKKVIFF</sequence>
<feature type="transmembrane region" description="Helical" evidence="7">
    <location>
        <begin position="42"/>
        <end position="63"/>
    </location>
</feature>
<evidence type="ECO:0000256" key="6">
    <source>
        <dbReference type="SAM" id="MobiDB-lite"/>
    </source>
</evidence>
<dbReference type="InterPro" id="IPR051527">
    <property type="entry name" value="KLR_subfamily_B"/>
</dbReference>
<dbReference type="GO" id="GO:0030246">
    <property type="term" value="F:carbohydrate binding"/>
    <property type="evidence" value="ECO:0007669"/>
    <property type="project" value="UniProtKB-KW"/>
</dbReference>
<feature type="region of interest" description="Disordered" evidence="6">
    <location>
        <begin position="1"/>
        <end position="20"/>
    </location>
</feature>
<evidence type="ECO:0000313" key="9">
    <source>
        <dbReference type="Proteomes" id="UP001190640"/>
    </source>
</evidence>
<accession>A0AA97KX47</accession>
<dbReference type="Pfam" id="PF00059">
    <property type="entry name" value="Lectin_C"/>
    <property type="match status" value="1"/>
</dbReference>
<keyword evidence="5" id="KW-1015">Disulfide bond</keyword>
<keyword evidence="3" id="KW-0735">Signal-anchor</keyword>
<dbReference type="SMART" id="SM00034">
    <property type="entry name" value="CLECT"/>
    <property type="match status" value="1"/>
</dbReference>
<evidence type="ECO:0000256" key="7">
    <source>
        <dbReference type="SAM" id="Phobius"/>
    </source>
</evidence>
<evidence type="ECO:0000256" key="4">
    <source>
        <dbReference type="ARBA" id="ARBA00022989"/>
    </source>
</evidence>
<dbReference type="PANTHER" id="PTHR46784:SF1">
    <property type="entry name" value="KILLER CELL LECTIN-LIKE RECEPTOR SUBFAMILY B MEMBER 1"/>
    <property type="match status" value="1"/>
</dbReference>
<dbReference type="InterPro" id="IPR033992">
    <property type="entry name" value="NKR-like_CTLD"/>
</dbReference>
<name>A0AA97KX47_EUBMA</name>
<dbReference type="GO" id="GO:0009986">
    <property type="term" value="C:cell surface"/>
    <property type="evidence" value="ECO:0007669"/>
    <property type="project" value="TreeGrafter"/>
</dbReference>
<evidence type="ECO:0000313" key="10">
    <source>
        <dbReference type="RefSeq" id="XP_054832442.1"/>
    </source>
</evidence>
<dbReference type="KEGG" id="emc:129327712"/>
<dbReference type="Proteomes" id="UP001190640">
    <property type="component" value="Chromosome 4"/>
</dbReference>
<keyword evidence="7" id="KW-0472">Membrane</keyword>
<evidence type="ECO:0000256" key="3">
    <source>
        <dbReference type="ARBA" id="ARBA00022968"/>
    </source>
</evidence>
<dbReference type="PANTHER" id="PTHR46784">
    <property type="entry name" value="KILLER CELL LECTIN-LIKE RECEPTOR SUBFAMILY B MEMBER 1"/>
    <property type="match status" value="1"/>
</dbReference>
<evidence type="ECO:0000256" key="5">
    <source>
        <dbReference type="ARBA" id="ARBA00023157"/>
    </source>
</evidence>